<dbReference type="InterPro" id="IPR004099">
    <property type="entry name" value="Pyr_nucl-diS_OxRdtase_dimer"/>
</dbReference>
<dbReference type="PRINTS" id="PR00368">
    <property type="entry name" value="FADPNR"/>
</dbReference>
<keyword evidence="3" id="KW-0285">Flavoprotein</keyword>
<dbReference type="InterPro" id="IPR016156">
    <property type="entry name" value="FAD/NAD-linked_Rdtase_dimer_sf"/>
</dbReference>
<accession>A0A2M7BUQ7</accession>
<comment type="similarity">
    <text evidence="2">Belongs to the class-III pyridine nucleotide-disulfide oxidoreductase family.</text>
</comment>
<dbReference type="AlphaFoldDB" id="A0A2M7BUQ7"/>
<evidence type="ECO:0000313" key="7">
    <source>
        <dbReference type="EMBL" id="PIV10312.1"/>
    </source>
</evidence>
<evidence type="ECO:0000256" key="2">
    <source>
        <dbReference type="ARBA" id="ARBA00009130"/>
    </source>
</evidence>
<gene>
    <name evidence="7" type="ORF">COS49_01180</name>
</gene>
<dbReference type="Pfam" id="PF02852">
    <property type="entry name" value="Pyr_redox_dim"/>
    <property type="match status" value="1"/>
</dbReference>
<evidence type="ECO:0000259" key="5">
    <source>
        <dbReference type="Pfam" id="PF02852"/>
    </source>
</evidence>
<sequence>MDKKTDILIIGGGPAGMVAALTARKNYPDKKISLVKREKKGVIPCGIPYIFNRLNSVEENVMSDQSLIDSQIDLTIGEAAKINPEEKTVVFKDNQICQYDKLVLALGSESHLVPIPGLEKSGVWQIKKDCQYLERLRKAALQAKNIAIIGGGFIGAELAEELSSLKNSRISVIELAEHCLLTNFDEEFALAAEGKLKEKGVKIYLGMKIKEVGGQDKVEYLELVDGEKIAADLVILSIGARPNVNLAKEAGIKIEEKGGICVDEYMKTSQPDVLAVGDCAQTKDFITGRNVPVMLASVAASEARIAANNLYQIKLIRENKGTLGVFSTYINGLTLAAAGLNEKRAQEGKFEYIVGQAESPNRHPGKLAGAELVTVKLIFAKSSEGLLLGAEIMGPESVGEMINTVAMAIQHRATLYDFNTWQIATHPLLTSAPTVYPLIAAAQDALLKLNK</sequence>
<dbReference type="InterPro" id="IPR036188">
    <property type="entry name" value="FAD/NAD-bd_sf"/>
</dbReference>
<dbReference type="SUPFAM" id="SSF55424">
    <property type="entry name" value="FAD/NAD-linked reductases, dimerisation (C-terminal) domain"/>
    <property type="match status" value="1"/>
</dbReference>
<protein>
    <submittedName>
        <fullName evidence="7">Pyridine nucleotide-disulfide oxidoreductase</fullName>
    </submittedName>
</protein>
<dbReference type="EMBL" id="PEUX01000028">
    <property type="protein sequence ID" value="PIV10312.1"/>
    <property type="molecule type" value="Genomic_DNA"/>
</dbReference>
<dbReference type="Gene3D" id="3.30.390.30">
    <property type="match status" value="1"/>
</dbReference>
<dbReference type="PANTHER" id="PTHR43429:SF3">
    <property type="entry name" value="NITRITE REDUCTASE [NAD(P)H]"/>
    <property type="match status" value="1"/>
</dbReference>
<dbReference type="Proteomes" id="UP000229894">
    <property type="component" value="Unassembled WGS sequence"/>
</dbReference>
<feature type="domain" description="Pyridine nucleotide-disulphide oxidoreductase dimerisation" evidence="5">
    <location>
        <begin position="329"/>
        <end position="432"/>
    </location>
</feature>
<dbReference type="GO" id="GO:0016491">
    <property type="term" value="F:oxidoreductase activity"/>
    <property type="evidence" value="ECO:0007669"/>
    <property type="project" value="InterPro"/>
</dbReference>
<evidence type="ECO:0000259" key="6">
    <source>
        <dbReference type="Pfam" id="PF07992"/>
    </source>
</evidence>
<dbReference type="Pfam" id="PF07992">
    <property type="entry name" value="Pyr_redox_2"/>
    <property type="match status" value="1"/>
</dbReference>
<feature type="domain" description="FAD/NAD(P)-binding" evidence="6">
    <location>
        <begin position="6"/>
        <end position="302"/>
    </location>
</feature>
<dbReference type="SUPFAM" id="SSF51905">
    <property type="entry name" value="FAD/NAD(P)-binding domain"/>
    <property type="match status" value="1"/>
</dbReference>
<evidence type="ECO:0000256" key="4">
    <source>
        <dbReference type="ARBA" id="ARBA00022827"/>
    </source>
</evidence>
<dbReference type="InterPro" id="IPR023753">
    <property type="entry name" value="FAD/NAD-binding_dom"/>
</dbReference>
<proteinExistence type="inferred from homology"/>
<evidence type="ECO:0000313" key="8">
    <source>
        <dbReference type="Proteomes" id="UP000229894"/>
    </source>
</evidence>
<organism evidence="7 8">
    <name type="scientific">Candidatus Portnoybacteria bacterium CG03_land_8_20_14_0_80_41_10</name>
    <dbReference type="NCBI Taxonomy" id="1974808"/>
    <lineage>
        <taxon>Bacteria</taxon>
        <taxon>Candidatus Portnoyibacteriota</taxon>
    </lineage>
</organism>
<dbReference type="Gene3D" id="3.50.50.60">
    <property type="entry name" value="FAD/NAD(P)-binding domain"/>
    <property type="match status" value="2"/>
</dbReference>
<comment type="cofactor">
    <cofactor evidence="1">
        <name>FAD</name>
        <dbReference type="ChEBI" id="CHEBI:57692"/>
    </cofactor>
</comment>
<reference evidence="8" key="1">
    <citation type="submission" date="2017-09" db="EMBL/GenBank/DDBJ databases">
        <title>Depth-based differentiation of microbial function through sediment-hosted aquifers and enrichment of novel symbionts in the deep terrestrial subsurface.</title>
        <authorList>
            <person name="Probst A.J."/>
            <person name="Ladd B."/>
            <person name="Jarett J.K."/>
            <person name="Geller-Mcgrath D.E."/>
            <person name="Sieber C.M.K."/>
            <person name="Emerson J.B."/>
            <person name="Anantharaman K."/>
            <person name="Thomas B.C."/>
            <person name="Malmstrom R."/>
            <person name="Stieglmeier M."/>
            <person name="Klingl A."/>
            <person name="Woyke T."/>
            <person name="Ryan C.M."/>
            <person name="Banfield J.F."/>
        </authorList>
    </citation>
    <scope>NUCLEOTIDE SEQUENCE [LARGE SCALE GENOMIC DNA]</scope>
</reference>
<dbReference type="PANTHER" id="PTHR43429">
    <property type="entry name" value="PYRIDINE NUCLEOTIDE-DISULFIDE OXIDOREDUCTASE DOMAIN-CONTAINING"/>
    <property type="match status" value="1"/>
</dbReference>
<evidence type="ECO:0000256" key="3">
    <source>
        <dbReference type="ARBA" id="ARBA00022630"/>
    </source>
</evidence>
<dbReference type="InterPro" id="IPR050260">
    <property type="entry name" value="FAD-bd_OxRdtase"/>
</dbReference>
<comment type="caution">
    <text evidence="7">The sequence shown here is derived from an EMBL/GenBank/DDBJ whole genome shotgun (WGS) entry which is preliminary data.</text>
</comment>
<keyword evidence="4" id="KW-0274">FAD</keyword>
<name>A0A2M7BUQ7_9BACT</name>
<dbReference type="PRINTS" id="PR00411">
    <property type="entry name" value="PNDRDTASEI"/>
</dbReference>
<evidence type="ECO:0000256" key="1">
    <source>
        <dbReference type="ARBA" id="ARBA00001974"/>
    </source>
</evidence>